<name>A0ACD5Z1I3_AVESA</name>
<sequence>MDKGMQEALVKSLSVLKKLQVLQVWFDDNEKVCLPSWEYSVSYLKLRQLLLFGVIVPSQMSWIHNLYVPELTKLLLEAEVLKAQDLEILGEMSSLRSLYLHSKEYRRLSYTTSKEEFKVLEYLNTNIELVCGDGALPMIKELEVSGIKVGTDVGLKGNMPLLERASYHLDCNGCILVQIDKAEAALRQASEAHPNHPTLYIKRYGNYNVPLELLHQIKQSADQEFFAGGSLGLGEGGQGQASASNATSNFFKNMTELLTPFIRIPPTLTLDGATDGMASTSQVKKVIWVGPH</sequence>
<accession>A0ACD5Z1I3</accession>
<organism evidence="1 2">
    <name type="scientific">Avena sativa</name>
    <name type="common">Oat</name>
    <dbReference type="NCBI Taxonomy" id="4498"/>
    <lineage>
        <taxon>Eukaryota</taxon>
        <taxon>Viridiplantae</taxon>
        <taxon>Streptophyta</taxon>
        <taxon>Embryophyta</taxon>
        <taxon>Tracheophyta</taxon>
        <taxon>Spermatophyta</taxon>
        <taxon>Magnoliopsida</taxon>
        <taxon>Liliopsida</taxon>
        <taxon>Poales</taxon>
        <taxon>Poaceae</taxon>
        <taxon>BOP clade</taxon>
        <taxon>Pooideae</taxon>
        <taxon>Poodae</taxon>
        <taxon>Poeae</taxon>
        <taxon>Poeae Chloroplast Group 1 (Aveneae type)</taxon>
        <taxon>Aveninae</taxon>
        <taxon>Avena</taxon>
    </lineage>
</organism>
<protein>
    <submittedName>
        <fullName evidence="1">Uncharacterized protein</fullName>
    </submittedName>
</protein>
<reference evidence="1" key="1">
    <citation type="submission" date="2021-05" db="EMBL/GenBank/DDBJ databases">
        <authorList>
            <person name="Scholz U."/>
            <person name="Mascher M."/>
            <person name="Fiebig A."/>
        </authorList>
    </citation>
    <scope>NUCLEOTIDE SEQUENCE [LARGE SCALE GENOMIC DNA]</scope>
</reference>
<proteinExistence type="predicted"/>
<evidence type="ECO:0000313" key="2">
    <source>
        <dbReference type="Proteomes" id="UP001732700"/>
    </source>
</evidence>
<evidence type="ECO:0000313" key="1">
    <source>
        <dbReference type="EnsemblPlants" id="AVESA.00010b.r2.6AG1075250.1.CDS"/>
    </source>
</evidence>
<dbReference type="EnsemblPlants" id="AVESA.00010b.r2.6AG1075250.1">
    <property type="protein sequence ID" value="AVESA.00010b.r2.6AG1075250.1.CDS"/>
    <property type="gene ID" value="AVESA.00010b.r2.6AG1075250"/>
</dbReference>
<keyword evidence="2" id="KW-1185">Reference proteome</keyword>
<dbReference type="Proteomes" id="UP001732700">
    <property type="component" value="Chromosome 6A"/>
</dbReference>
<reference evidence="1" key="2">
    <citation type="submission" date="2025-09" db="UniProtKB">
        <authorList>
            <consortium name="EnsemblPlants"/>
        </authorList>
    </citation>
    <scope>IDENTIFICATION</scope>
</reference>